<dbReference type="InterPro" id="IPR054169">
    <property type="entry name" value="GlgB_N"/>
</dbReference>
<dbReference type="Gene3D" id="2.60.40.10">
    <property type="entry name" value="Immunoglobulins"/>
    <property type="match status" value="1"/>
</dbReference>
<evidence type="ECO:0000256" key="2">
    <source>
        <dbReference type="ARBA" id="ARBA00002953"/>
    </source>
</evidence>
<dbReference type="NCBIfam" id="NF008967">
    <property type="entry name" value="PRK12313.1"/>
    <property type="match status" value="1"/>
</dbReference>
<feature type="active site" description="Nucleophile" evidence="10">
    <location>
        <position position="417"/>
    </location>
</feature>
<dbReference type="InterPro" id="IPR037439">
    <property type="entry name" value="Branching_enzy"/>
</dbReference>
<dbReference type="Gene3D" id="2.60.40.1180">
    <property type="entry name" value="Golgi alpha-mannosidase II"/>
    <property type="match status" value="1"/>
</dbReference>
<dbReference type="Pfam" id="PF02922">
    <property type="entry name" value="CBM_48"/>
    <property type="match status" value="1"/>
</dbReference>
<keyword evidence="6 10" id="KW-0328">Glycosyltransferase</keyword>
<evidence type="ECO:0000313" key="12">
    <source>
        <dbReference type="EMBL" id="GHE78083.1"/>
    </source>
</evidence>
<evidence type="ECO:0000256" key="1">
    <source>
        <dbReference type="ARBA" id="ARBA00000826"/>
    </source>
</evidence>
<dbReference type="InterPro" id="IPR044143">
    <property type="entry name" value="GlgB_N_E_set_prok"/>
</dbReference>
<dbReference type="EMBL" id="BNAH01000001">
    <property type="protein sequence ID" value="GHE78083.1"/>
    <property type="molecule type" value="Genomic_DNA"/>
</dbReference>
<name>A0ABQ3IFG6_9GAMM</name>
<evidence type="ECO:0000256" key="10">
    <source>
        <dbReference type="HAMAP-Rule" id="MF_00685"/>
    </source>
</evidence>
<comment type="similarity">
    <text evidence="4 10">Belongs to the glycosyl hydrolase 13 family. GlgB subfamily.</text>
</comment>
<dbReference type="InterPro" id="IPR006047">
    <property type="entry name" value="GH13_cat_dom"/>
</dbReference>
<sequence length="740" mass="84734">MSLTQQDINNLVKAKHESPHAVLGLNMLGDDRSLTISCFFPAAINVEIIASHTGKIIGKLKKVHSDGLFSLKLRRKNKFKYQLKVTKATSDDKTSYEMIDDPFSFTPILGDLDIYLLNEGTHLKPYSKLGAHVTNHQNVDGVSFAVWAPNASYVAVVGDFNDWDGRCHPMQNIVINNQKSGYWSIFIPQAVVGQYYKFKLKDPNGNILPLKADPYATQSQYRPETASIISAEKVYPWQDQKWLAKREQRNNQDAPISIYEVHLGSWRKDANNHYLNYREIANQLIPYVLEMGFTHIQLMPISEYPFDGSWGYQPVGLFAPTSRFGNEDDFQYFVDQCHNANIGLLIDWVPGHFPSDPHGLAQFDGTHLFEHEDPRQGFHPDWNTLIYNYGRTEVTNFLRASAMHWLDKFHVDGIRVDAVASMLYLDYSRKDGEWIPNKHGGRENLEAIAFLQQFNCELYHQYPGCVSIAEESTSWPGVSKPVHEGGLGFGYKWNMGWMNDSLTYMKRDPIHRCHHHNELSFSLVYAFDENFILPLSHDEVVHGKGSLIAKMPGDAWQQFANLRAYYGFMWAHPGKKLLFMGCEFAQGKEWDHDHQLDWHQLDIHWHSGVQRLIKDLNKIYTNTPALYQQDCSPEGFLWLDHKNAEQSIYSFIRFDKSHENPVVVICNFTPTVHKKFKVGVPIAGKYIELINSDAEVYSGANHLNTIAISSHNTPWQDQPYSIDITVPALSTVMFSLAQVN</sequence>
<feature type="domain" description="Glycosyl hydrolase family 13 catalytic" evidence="11">
    <location>
        <begin position="260"/>
        <end position="606"/>
    </location>
</feature>
<dbReference type="SUPFAM" id="SSF51011">
    <property type="entry name" value="Glycosyl hydrolase domain"/>
    <property type="match status" value="1"/>
</dbReference>
<dbReference type="Pfam" id="PF22019">
    <property type="entry name" value="GlgB_N"/>
    <property type="match status" value="1"/>
</dbReference>
<dbReference type="InterPro" id="IPR013780">
    <property type="entry name" value="Glyco_hydro_b"/>
</dbReference>
<evidence type="ECO:0000256" key="4">
    <source>
        <dbReference type="ARBA" id="ARBA00009000"/>
    </source>
</evidence>
<dbReference type="Pfam" id="PF02806">
    <property type="entry name" value="Alpha-amylase_C"/>
    <property type="match status" value="1"/>
</dbReference>
<keyword evidence="9 10" id="KW-0119">Carbohydrate metabolism</keyword>
<dbReference type="PANTHER" id="PTHR43651:SF3">
    <property type="entry name" value="1,4-ALPHA-GLUCAN-BRANCHING ENZYME"/>
    <property type="match status" value="1"/>
</dbReference>
<keyword evidence="7 10" id="KW-0808">Transferase</keyword>
<dbReference type="InterPro" id="IPR017853">
    <property type="entry name" value="GH"/>
</dbReference>
<dbReference type="SUPFAM" id="SSF51445">
    <property type="entry name" value="(Trans)glycosidases"/>
    <property type="match status" value="1"/>
</dbReference>
<evidence type="ECO:0000256" key="8">
    <source>
        <dbReference type="ARBA" id="ARBA00023056"/>
    </source>
</evidence>
<evidence type="ECO:0000256" key="7">
    <source>
        <dbReference type="ARBA" id="ARBA00022679"/>
    </source>
</evidence>
<dbReference type="InterPro" id="IPR006407">
    <property type="entry name" value="GlgB"/>
</dbReference>
<dbReference type="RefSeq" id="WP_189376247.1">
    <property type="nucleotide sequence ID" value="NZ_BNAH01000001.1"/>
</dbReference>
<accession>A0ABQ3IFG6</accession>
<dbReference type="Proteomes" id="UP000626370">
    <property type="component" value="Unassembled WGS sequence"/>
</dbReference>
<keyword evidence="5 10" id="KW-0321">Glycogen metabolism</keyword>
<dbReference type="EC" id="2.4.1.18" evidence="10"/>
<evidence type="ECO:0000256" key="9">
    <source>
        <dbReference type="ARBA" id="ARBA00023277"/>
    </source>
</evidence>
<comment type="subunit">
    <text evidence="10">Monomer.</text>
</comment>
<feature type="active site" description="Proton donor" evidence="10">
    <location>
        <position position="470"/>
    </location>
</feature>
<dbReference type="InterPro" id="IPR013783">
    <property type="entry name" value="Ig-like_fold"/>
</dbReference>
<dbReference type="CDD" id="cd02855">
    <property type="entry name" value="E_set_GBE_prok_N"/>
    <property type="match status" value="1"/>
</dbReference>
<comment type="pathway">
    <text evidence="3 10">Glycan biosynthesis; glycogen biosynthesis.</text>
</comment>
<organism evidence="12 13">
    <name type="scientific">Thalassotalea profundi</name>
    <dbReference type="NCBI Taxonomy" id="2036687"/>
    <lineage>
        <taxon>Bacteria</taxon>
        <taxon>Pseudomonadati</taxon>
        <taxon>Pseudomonadota</taxon>
        <taxon>Gammaproteobacteria</taxon>
        <taxon>Alteromonadales</taxon>
        <taxon>Colwelliaceae</taxon>
        <taxon>Thalassotalea</taxon>
    </lineage>
</organism>
<dbReference type="SMART" id="SM00642">
    <property type="entry name" value="Aamy"/>
    <property type="match status" value="1"/>
</dbReference>
<comment type="catalytic activity">
    <reaction evidence="1 10">
        <text>Transfers a segment of a (1-&gt;4)-alpha-D-glucan chain to a primary hydroxy group in a similar glucan chain.</text>
        <dbReference type="EC" id="2.4.1.18"/>
    </reaction>
</comment>
<comment type="caution">
    <text evidence="12">The sequence shown here is derived from an EMBL/GenBank/DDBJ whole genome shotgun (WGS) entry which is preliminary data.</text>
</comment>
<dbReference type="NCBIfam" id="NF003811">
    <property type="entry name" value="PRK05402.1"/>
    <property type="match status" value="1"/>
</dbReference>
<keyword evidence="8 10" id="KW-0320">Glycogen biosynthesis</keyword>
<dbReference type="PIRSF" id="PIRSF000463">
    <property type="entry name" value="GlgB"/>
    <property type="match status" value="1"/>
</dbReference>
<evidence type="ECO:0000256" key="6">
    <source>
        <dbReference type="ARBA" id="ARBA00022676"/>
    </source>
</evidence>
<dbReference type="InterPro" id="IPR006048">
    <property type="entry name" value="A-amylase/branching_C"/>
</dbReference>
<dbReference type="PANTHER" id="PTHR43651">
    <property type="entry name" value="1,4-ALPHA-GLUCAN-BRANCHING ENZYME"/>
    <property type="match status" value="1"/>
</dbReference>
<dbReference type="InterPro" id="IPR014756">
    <property type="entry name" value="Ig_E-set"/>
</dbReference>
<dbReference type="Pfam" id="PF00128">
    <property type="entry name" value="Alpha-amylase"/>
    <property type="match status" value="1"/>
</dbReference>
<dbReference type="CDD" id="cd11322">
    <property type="entry name" value="AmyAc_Glg_BE"/>
    <property type="match status" value="1"/>
</dbReference>
<evidence type="ECO:0000256" key="3">
    <source>
        <dbReference type="ARBA" id="ARBA00004964"/>
    </source>
</evidence>
<protein>
    <recommendedName>
        <fullName evidence="10">1,4-alpha-glucan branching enzyme GlgB</fullName>
        <ecNumber evidence="10">2.4.1.18</ecNumber>
    </recommendedName>
    <alternativeName>
        <fullName evidence="10">1,4-alpha-D-glucan:1,4-alpha-D-glucan 6-glucosyl-transferase</fullName>
    </alternativeName>
    <alternativeName>
        <fullName evidence="10">Alpha-(1-&gt;4)-glucan branching enzyme</fullName>
    </alternativeName>
    <alternativeName>
        <fullName evidence="10">Glycogen branching enzyme</fullName>
        <shortName evidence="10">BE</shortName>
    </alternativeName>
</protein>
<dbReference type="NCBIfam" id="TIGR01515">
    <property type="entry name" value="branching_enzym"/>
    <property type="match status" value="1"/>
</dbReference>
<comment type="function">
    <text evidence="2 10">Catalyzes the formation of the alpha-1,6-glucosidic linkages in glycogen by scission of a 1,4-alpha-linked oligosaccharide from growing alpha-1,4-glucan chains and the subsequent attachment of the oligosaccharide to the alpha-1,6 position.</text>
</comment>
<proteinExistence type="inferred from homology"/>
<dbReference type="Gene3D" id="3.20.20.80">
    <property type="entry name" value="Glycosidases"/>
    <property type="match status" value="1"/>
</dbReference>
<evidence type="ECO:0000256" key="5">
    <source>
        <dbReference type="ARBA" id="ARBA00022600"/>
    </source>
</evidence>
<dbReference type="InterPro" id="IPR004193">
    <property type="entry name" value="Glyco_hydro_13_N"/>
</dbReference>
<dbReference type="HAMAP" id="MF_00685">
    <property type="entry name" value="GlgB"/>
    <property type="match status" value="1"/>
</dbReference>
<keyword evidence="13" id="KW-1185">Reference proteome</keyword>
<gene>
    <name evidence="10 12" type="primary">glgB</name>
    <name evidence="12" type="ORF">GCM10011501_02260</name>
</gene>
<dbReference type="SUPFAM" id="SSF81296">
    <property type="entry name" value="E set domains"/>
    <property type="match status" value="2"/>
</dbReference>
<evidence type="ECO:0000259" key="11">
    <source>
        <dbReference type="SMART" id="SM00642"/>
    </source>
</evidence>
<reference evidence="13" key="1">
    <citation type="journal article" date="2019" name="Int. J. Syst. Evol. Microbiol.">
        <title>The Global Catalogue of Microorganisms (GCM) 10K type strain sequencing project: providing services to taxonomists for standard genome sequencing and annotation.</title>
        <authorList>
            <consortium name="The Broad Institute Genomics Platform"/>
            <consortium name="The Broad Institute Genome Sequencing Center for Infectious Disease"/>
            <person name="Wu L."/>
            <person name="Ma J."/>
        </authorList>
    </citation>
    <scope>NUCLEOTIDE SEQUENCE [LARGE SCALE GENOMIC DNA]</scope>
    <source>
        <strain evidence="13">CGMCC 1.15922</strain>
    </source>
</reference>
<evidence type="ECO:0000313" key="13">
    <source>
        <dbReference type="Proteomes" id="UP000626370"/>
    </source>
</evidence>